<feature type="domain" description="Aminoacyl-tRNA synthetase class I anticodon-binding" evidence="6">
    <location>
        <begin position="2"/>
        <end position="50"/>
    </location>
</feature>
<dbReference type="AlphaFoldDB" id="A0A401M175"/>
<dbReference type="GO" id="GO:0005524">
    <property type="term" value="F:ATP binding"/>
    <property type="evidence" value="ECO:0007669"/>
    <property type="project" value="UniProtKB-KW"/>
</dbReference>
<name>A0A401M175_9BACE</name>
<evidence type="ECO:0000256" key="4">
    <source>
        <dbReference type="ARBA" id="ARBA00022917"/>
    </source>
</evidence>
<keyword evidence="3" id="KW-0067">ATP-binding</keyword>
<dbReference type="GO" id="GO:0006412">
    <property type="term" value="P:translation"/>
    <property type="evidence" value="ECO:0007669"/>
    <property type="project" value="UniProtKB-KW"/>
</dbReference>
<evidence type="ECO:0000256" key="3">
    <source>
        <dbReference type="ARBA" id="ARBA00022840"/>
    </source>
</evidence>
<evidence type="ECO:0000259" key="6">
    <source>
        <dbReference type="Pfam" id="PF19269"/>
    </source>
</evidence>
<evidence type="ECO:0000256" key="2">
    <source>
        <dbReference type="ARBA" id="ARBA00022741"/>
    </source>
</evidence>
<accession>A0A401M175</accession>
<dbReference type="SUPFAM" id="SSF48163">
    <property type="entry name" value="An anticodon-binding domain of class I aminoacyl-tRNA synthetases"/>
    <property type="match status" value="1"/>
</dbReference>
<evidence type="ECO:0000313" key="7">
    <source>
        <dbReference type="EMBL" id="GCB37455.1"/>
    </source>
</evidence>
<dbReference type="GO" id="GO:0004812">
    <property type="term" value="F:aminoacyl-tRNA ligase activity"/>
    <property type="evidence" value="ECO:0007669"/>
    <property type="project" value="UniProtKB-KW"/>
</dbReference>
<keyword evidence="1" id="KW-0436">Ligase</keyword>
<dbReference type="GO" id="GO:0000049">
    <property type="term" value="F:tRNA binding"/>
    <property type="evidence" value="ECO:0007669"/>
    <property type="project" value="InterPro"/>
</dbReference>
<keyword evidence="5" id="KW-0030">Aminoacyl-tRNA synthetase</keyword>
<dbReference type="Proteomes" id="UP000288079">
    <property type="component" value="Unassembled WGS sequence"/>
</dbReference>
<dbReference type="EMBL" id="BHWB01000026">
    <property type="protein sequence ID" value="GCB37455.1"/>
    <property type="molecule type" value="Genomic_DNA"/>
</dbReference>
<dbReference type="Gene3D" id="1.10.10.350">
    <property type="match status" value="1"/>
</dbReference>
<evidence type="ECO:0000256" key="1">
    <source>
        <dbReference type="ARBA" id="ARBA00022598"/>
    </source>
</evidence>
<keyword evidence="8" id="KW-1185">Reference proteome</keyword>
<sequence length="55" mass="6348">MDWIAEKEYHTGNIMNAFRLTLVGEGKGPHMFDISWVLGKEETLARMKRAVEVLK</sequence>
<comment type="caution">
    <text evidence="7">The sequence shown here is derived from an EMBL/GenBank/DDBJ whole genome shotgun (WGS) entry which is preliminary data.</text>
</comment>
<keyword evidence="4" id="KW-0648">Protein biosynthesis</keyword>
<proteinExistence type="predicted"/>
<dbReference type="InterPro" id="IPR045462">
    <property type="entry name" value="aa-tRNA-synth_I_cd-bd"/>
</dbReference>
<dbReference type="Pfam" id="PF19269">
    <property type="entry name" value="Anticodon_2"/>
    <property type="match status" value="1"/>
</dbReference>
<reference evidence="7 8" key="1">
    <citation type="submission" date="2018-10" db="EMBL/GenBank/DDBJ databases">
        <title>Draft Genome Sequence of Bacteroides sp. KCTC 15687.</title>
        <authorList>
            <person name="Yu S.Y."/>
            <person name="Kim J.S."/>
            <person name="Oh B.S."/>
            <person name="Park S.H."/>
            <person name="Kang S.W."/>
            <person name="Park J.E."/>
            <person name="Choi S.H."/>
            <person name="Han K.I."/>
            <person name="Lee K.C."/>
            <person name="Eom M.K."/>
            <person name="Suh M.K."/>
            <person name="Lee D.H."/>
            <person name="Yoon H."/>
            <person name="Kim B."/>
            <person name="Yang S.J."/>
            <person name="Lee J.S."/>
            <person name="Lee J.H."/>
        </authorList>
    </citation>
    <scope>NUCLEOTIDE SEQUENCE [LARGE SCALE GENOMIC DNA]</scope>
    <source>
        <strain evidence="7 8">KCTC 15687</strain>
    </source>
</reference>
<gene>
    <name evidence="7" type="ORF">KGMB02408_44000</name>
</gene>
<protein>
    <recommendedName>
        <fullName evidence="6">Aminoacyl-tRNA synthetase class I anticodon-binding domain-containing protein</fullName>
    </recommendedName>
</protein>
<dbReference type="InterPro" id="IPR008925">
    <property type="entry name" value="aa_tRNA-synth_I_cd-bd_sf"/>
</dbReference>
<dbReference type="InterPro" id="IPR020751">
    <property type="entry name" value="aa-tRNA-synth_I_codon-bd_sub2"/>
</dbReference>
<evidence type="ECO:0000313" key="8">
    <source>
        <dbReference type="Proteomes" id="UP000288079"/>
    </source>
</evidence>
<organism evidence="7 8">
    <name type="scientific">Bacteroides faecalis</name>
    <dbReference type="NCBI Taxonomy" id="2447885"/>
    <lineage>
        <taxon>Bacteria</taxon>
        <taxon>Pseudomonadati</taxon>
        <taxon>Bacteroidota</taxon>
        <taxon>Bacteroidia</taxon>
        <taxon>Bacteroidales</taxon>
        <taxon>Bacteroidaceae</taxon>
        <taxon>Bacteroides</taxon>
    </lineage>
</organism>
<evidence type="ECO:0000256" key="5">
    <source>
        <dbReference type="ARBA" id="ARBA00023146"/>
    </source>
</evidence>
<keyword evidence="2" id="KW-0547">Nucleotide-binding</keyword>